<keyword evidence="2" id="KW-0805">Transcription regulation</keyword>
<dbReference type="InterPro" id="IPR036390">
    <property type="entry name" value="WH_DNA-bd_sf"/>
</dbReference>
<gene>
    <name evidence="7" type="ORF">P2G67_05210</name>
</gene>
<dbReference type="Pfam" id="PF00126">
    <property type="entry name" value="HTH_1"/>
    <property type="match status" value="1"/>
</dbReference>
<dbReference type="PRINTS" id="PR00039">
    <property type="entry name" value="HTHLYSR"/>
</dbReference>
<evidence type="ECO:0000313" key="7">
    <source>
        <dbReference type="EMBL" id="MDF2095368.1"/>
    </source>
</evidence>
<sequence length="331" mass="35777">MELGISLDQLRIFTTVVEEGSFSAAARRLNRSQASITYAVQKLEGAIGTLLFDRSGYRPDLTDAGRALLPRARRVVESNASFTRQALALREGIEAELTLVVDAMFPMSSLFEALSAFDRQFPTVQTRLYVETLGATVKTVLDGHADLGIVIDFDNLSNELASTALDTIELVPVAAPSHPLVLMQKQSGAALSDEDLHDHLQLVLTDRSDLTKGRDTGVASVRTSRLADLGAKHAMLLAGMGWGNMPLHVVSSDLAAGRLIELEIARWPRHIRPPTVAMVIVHRQDRPPGPAGAWLLKRLGRMVPTGSKSRRVSNPSTPISGTDPSASPPAR</sequence>
<organism evidence="7 8">
    <name type="scientific">Aquibaculum arenosum</name>
    <dbReference type="NCBI Taxonomy" id="3032591"/>
    <lineage>
        <taxon>Bacteria</taxon>
        <taxon>Pseudomonadati</taxon>
        <taxon>Pseudomonadota</taxon>
        <taxon>Alphaproteobacteria</taxon>
        <taxon>Rhodospirillales</taxon>
        <taxon>Rhodovibrionaceae</taxon>
        <taxon>Aquibaculum</taxon>
    </lineage>
</organism>
<evidence type="ECO:0000256" key="3">
    <source>
        <dbReference type="ARBA" id="ARBA00023125"/>
    </source>
</evidence>
<dbReference type="PANTHER" id="PTHR30126">
    <property type="entry name" value="HTH-TYPE TRANSCRIPTIONAL REGULATOR"/>
    <property type="match status" value="1"/>
</dbReference>
<evidence type="ECO:0000313" key="8">
    <source>
        <dbReference type="Proteomes" id="UP001215503"/>
    </source>
</evidence>
<protein>
    <submittedName>
        <fullName evidence="7">LysR family transcriptional regulator</fullName>
    </submittedName>
</protein>
<evidence type="ECO:0000256" key="5">
    <source>
        <dbReference type="SAM" id="MobiDB-lite"/>
    </source>
</evidence>
<dbReference type="Gene3D" id="1.10.10.10">
    <property type="entry name" value="Winged helix-like DNA-binding domain superfamily/Winged helix DNA-binding domain"/>
    <property type="match status" value="1"/>
</dbReference>
<evidence type="ECO:0000256" key="2">
    <source>
        <dbReference type="ARBA" id="ARBA00023015"/>
    </source>
</evidence>
<dbReference type="InterPro" id="IPR005119">
    <property type="entry name" value="LysR_subst-bd"/>
</dbReference>
<dbReference type="InterPro" id="IPR036388">
    <property type="entry name" value="WH-like_DNA-bd_sf"/>
</dbReference>
<dbReference type="RefSeq" id="WP_275820737.1">
    <property type="nucleotide sequence ID" value="NZ_JARHUD010000003.1"/>
</dbReference>
<dbReference type="EMBL" id="JARHUD010000003">
    <property type="protein sequence ID" value="MDF2095368.1"/>
    <property type="molecule type" value="Genomic_DNA"/>
</dbReference>
<comment type="caution">
    <text evidence="7">The sequence shown here is derived from an EMBL/GenBank/DDBJ whole genome shotgun (WGS) entry which is preliminary data.</text>
</comment>
<dbReference type="Pfam" id="PF03466">
    <property type="entry name" value="LysR_substrate"/>
    <property type="match status" value="1"/>
</dbReference>
<dbReference type="InterPro" id="IPR000847">
    <property type="entry name" value="LysR_HTH_N"/>
</dbReference>
<evidence type="ECO:0000256" key="1">
    <source>
        <dbReference type="ARBA" id="ARBA00009437"/>
    </source>
</evidence>
<reference evidence="7 8" key="1">
    <citation type="submission" date="2023-03" db="EMBL/GenBank/DDBJ databases">
        <title>Fodinicurvata sp. CAU 1616 isolated from sea sendiment.</title>
        <authorList>
            <person name="Kim W."/>
        </authorList>
    </citation>
    <scope>NUCLEOTIDE SEQUENCE [LARGE SCALE GENOMIC DNA]</scope>
    <source>
        <strain evidence="7 8">CAU 1616</strain>
    </source>
</reference>
<dbReference type="Gene3D" id="3.40.190.290">
    <property type="match status" value="1"/>
</dbReference>
<feature type="compositionally biased region" description="Polar residues" evidence="5">
    <location>
        <begin position="312"/>
        <end position="325"/>
    </location>
</feature>
<dbReference type="Proteomes" id="UP001215503">
    <property type="component" value="Unassembled WGS sequence"/>
</dbReference>
<name>A0ABT5YKB5_9PROT</name>
<dbReference type="SUPFAM" id="SSF46785">
    <property type="entry name" value="Winged helix' DNA-binding domain"/>
    <property type="match status" value="1"/>
</dbReference>
<dbReference type="PANTHER" id="PTHR30126:SF91">
    <property type="entry name" value="LYSR FAMILY TRANSCRIPTIONAL REGULATOR"/>
    <property type="match status" value="1"/>
</dbReference>
<evidence type="ECO:0000259" key="6">
    <source>
        <dbReference type="PROSITE" id="PS50931"/>
    </source>
</evidence>
<proteinExistence type="inferred from homology"/>
<dbReference type="PROSITE" id="PS50931">
    <property type="entry name" value="HTH_LYSR"/>
    <property type="match status" value="1"/>
</dbReference>
<keyword evidence="4" id="KW-0804">Transcription</keyword>
<keyword evidence="8" id="KW-1185">Reference proteome</keyword>
<dbReference type="SUPFAM" id="SSF53850">
    <property type="entry name" value="Periplasmic binding protein-like II"/>
    <property type="match status" value="1"/>
</dbReference>
<evidence type="ECO:0000256" key="4">
    <source>
        <dbReference type="ARBA" id="ARBA00023163"/>
    </source>
</evidence>
<feature type="domain" description="HTH lysR-type" evidence="6">
    <location>
        <begin position="5"/>
        <end position="62"/>
    </location>
</feature>
<feature type="region of interest" description="Disordered" evidence="5">
    <location>
        <begin position="305"/>
        <end position="331"/>
    </location>
</feature>
<accession>A0ABT5YKB5</accession>
<keyword evidence="3" id="KW-0238">DNA-binding</keyword>
<comment type="similarity">
    <text evidence="1">Belongs to the LysR transcriptional regulatory family.</text>
</comment>